<dbReference type="HAMAP" id="MF_00169">
    <property type="entry name" value="AroQ"/>
    <property type="match status" value="1"/>
</dbReference>
<keyword evidence="6 7" id="KW-0456">Lyase</keyword>
<accession>A0ABV9K9E8</accession>
<keyword evidence="7" id="KW-0057">Aromatic amino acid biosynthesis</keyword>
<dbReference type="Proteomes" id="UP001596020">
    <property type="component" value="Unassembled WGS sequence"/>
</dbReference>
<dbReference type="PANTHER" id="PTHR21272">
    <property type="entry name" value="CATABOLIC 3-DEHYDROQUINASE"/>
    <property type="match status" value="1"/>
</dbReference>
<dbReference type="Gene3D" id="3.40.50.9100">
    <property type="entry name" value="Dehydroquinase, class II"/>
    <property type="match status" value="1"/>
</dbReference>
<dbReference type="NCBIfam" id="NF003805">
    <property type="entry name" value="PRK05395.1-2"/>
    <property type="match status" value="1"/>
</dbReference>
<keyword evidence="7" id="KW-0028">Amino-acid biosynthesis</keyword>
<dbReference type="RefSeq" id="WP_380079185.1">
    <property type="nucleotide sequence ID" value="NZ_JBHSGO010000188.1"/>
</dbReference>
<sequence length="146" mass="16102">MNILILNGPNLHVIGTREPKIYGSRSFDSFYQELSAGFQNIRFSYFQSNHEGELIDRLYQAQEEGIDGVVFNAGAYTHTSLALADAIRAVSIPVVEVHISNVASREEIRRTSLIASACVGSISGFGLFSYTLGCYALLDHINKQVE</sequence>
<evidence type="ECO:0000256" key="2">
    <source>
        <dbReference type="ARBA" id="ARBA00004902"/>
    </source>
</evidence>
<feature type="binding site" evidence="7">
    <location>
        <position position="109"/>
    </location>
    <ligand>
        <name>substrate</name>
    </ligand>
</feature>
<dbReference type="EMBL" id="JBHSGO010000188">
    <property type="protein sequence ID" value="MFC4666276.1"/>
    <property type="molecule type" value="Genomic_DNA"/>
</dbReference>
<dbReference type="EC" id="4.2.1.10" evidence="5 7"/>
<comment type="similarity">
    <text evidence="3 7">Belongs to the type-II 3-dehydroquinase family.</text>
</comment>
<feature type="site" description="Transition state stabilizer" evidence="7">
    <location>
        <position position="17"/>
    </location>
</feature>
<dbReference type="NCBIfam" id="NF003807">
    <property type="entry name" value="PRK05395.1-4"/>
    <property type="match status" value="1"/>
</dbReference>
<evidence type="ECO:0000313" key="8">
    <source>
        <dbReference type="EMBL" id="MFC4666276.1"/>
    </source>
</evidence>
<comment type="catalytic activity">
    <reaction evidence="1 7">
        <text>3-dehydroquinate = 3-dehydroshikimate + H2O</text>
        <dbReference type="Rhea" id="RHEA:21096"/>
        <dbReference type="ChEBI" id="CHEBI:15377"/>
        <dbReference type="ChEBI" id="CHEBI:16630"/>
        <dbReference type="ChEBI" id="CHEBI:32364"/>
        <dbReference type="EC" id="4.2.1.10"/>
    </reaction>
</comment>
<comment type="function">
    <text evidence="7">Catalyzes a trans-dehydration via an enolate intermediate.</text>
</comment>
<feature type="binding site" evidence="7">
    <location>
        <position position="72"/>
    </location>
    <ligand>
        <name>substrate</name>
    </ligand>
</feature>
<feature type="binding site" evidence="7">
    <location>
        <begin position="99"/>
        <end position="100"/>
    </location>
    <ligand>
        <name>substrate</name>
    </ligand>
</feature>
<feature type="active site" description="Proton acceptor" evidence="7">
    <location>
        <position position="22"/>
    </location>
</feature>
<organism evidence="8 9">
    <name type="scientific">Falsiporphyromonas endometrii</name>
    <dbReference type="NCBI Taxonomy" id="1387297"/>
    <lineage>
        <taxon>Bacteria</taxon>
        <taxon>Pseudomonadati</taxon>
        <taxon>Bacteroidota</taxon>
        <taxon>Bacteroidia</taxon>
        <taxon>Bacteroidales</taxon>
        <taxon>Porphyromonadaceae</taxon>
        <taxon>Falsiporphyromonas</taxon>
    </lineage>
</organism>
<dbReference type="InterPro" id="IPR001874">
    <property type="entry name" value="DHquinase_II"/>
</dbReference>
<evidence type="ECO:0000256" key="1">
    <source>
        <dbReference type="ARBA" id="ARBA00001864"/>
    </source>
</evidence>
<dbReference type="CDD" id="cd00466">
    <property type="entry name" value="DHQase_II"/>
    <property type="match status" value="1"/>
</dbReference>
<dbReference type="GO" id="GO:0003855">
    <property type="term" value="F:3-dehydroquinate dehydratase activity"/>
    <property type="evidence" value="ECO:0007669"/>
    <property type="project" value="UniProtKB-EC"/>
</dbReference>
<gene>
    <name evidence="7" type="primary">aroQ</name>
    <name evidence="8" type="ORF">ACFO3G_06660</name>
</gene>
<evidence type="ECO:0000313" key="9">
    <source>
        <dbReference type="Proteomes" id="UP001596020"/>
    </source>
</evidence>
<comment type="subunit">
    <text evidence="4 7">Homododecamer.</text>
</comment>
<dbReference type="Pfam" id="PF01220">
    <property type="entry name" value="DHquinase_II"/>
    <property type="match status" value="1"/>
</dbReference>
<evidence type="ECO:0000256" key="3">
    <source>
        <dbReference type="ARBA" id="ARBA00011037"/>
    </source>
</evidence>
<dbReference type="SUPFAM" id="SSF52304">
    <property type="entry name" value="Type II 3-dehydroquinate dehydratase"/>
    <property type="match status" value="1"/>
</dbReference>
<keyword evidence="9" id="KW-1185">Reference proteome</keyword>
<dbReference type="InterPro" id="IPR036441">
    <property type="entry name" value="DHquinase_II_sf"/>
</dbReference>
<evidence type="ECO:0000256" key="4">
    <source>
        <dbReference type="ARBA" id="ARBA00011193"/>
    </source>
</evidence>
<feature type="active site" description="Proton donor" evidence="7">
    <location>
        <position position="98"/>
    </location>
</feature>
<comment type="pathway">
    <text evidence="2 7">Metabolic intermediate biosynthesis; chorismate biosynthesis; chorismate from D-erythrose 4-phosphate and phosphoenolpyruvate: step 3/7.</text>
</comment>
<dbReference type="PANTHER" id="PTHR21272:SF3">
    <property type="entry name" value="CATABOLIC 3-DEHYDROQUINASE"/>
    <property type="match status" value="1"/>
</dbReference>
<feature type="binding site" evidence="7">
    <location>
        <position position="85"/>
    </location>
    <ligand>
        <name>substrate</name>
    </ligand>
</feature>
<protein>
    <recommendedName>
        <fullName evidence="5 7">3-dehydroquinate dehydratase</fullName>
        <shortName evidence="7">3-dehydroquinase</shortName>
        <ecNumber evidence="5 7">4.2.1.10</ecNumber>
    </recommendedName>
    <alternativeName>
        <fullName evidence="7">Type II DHQase</fullName>
    </alternativeName>
</protein>
<evidence type="ECO:0000256" key="5">
    <source>
        <dbReference type="ARBA" id="ARBA00012060"/>
    </source>
</evidence>
<feature type="binding site" evidence="7">
    <location>
        <position position="78"/>
    </location>
    <ligand>
        <name>substrate</name>
    </ligand>
</feature>
<evidence type="ECO:0000256" key="7">
    <source>
        <dbReference type="HAMAP-Rule" id="MF_00169"/>
    </source>
</evidence>
<proteinExistence type="inferred from homology"/>
<comment type="caution">
    <text evidence="8">The sequence shown here is derived from an EMBL/GenBank/DDBJ whole genome shotgun (WGS) entry which is preliminary data.</text>
</comment>
<dbReference type="PIRSF" id="PIRSF001399">
    <property type="entry name" value="DHquinase_II"/>
    <property type="match status" value="1"/>
</dbReference>
<reference evidence="9" key="1">
    <citation type="journal article" date="2019" name="Int. J. Syst. Evol. Microbiol.">
        <title>The Global Catalogue of Microorganisms (GCM) 10K type strain sequencing project: providing services to taxonomists for standard genome sequencing and annotation.</title>
        <authorList>
            <consortium name="The Broad Institute Genomics Platform"/>
            <consortium name="The Broad Institute Genome Sequencing Center for Infectious Disease"/>
            <person name="Wu L."/>
            <person name="Ma J."/>
        </authorList>
    </citation>
    <scope>NUCLEOTIDE SEQUENCE [LARGE SCALE GENOMIC DNA]</scope>
    <source>
        <strain evidence="9">CGMCC 4.7357</strain>
    </source>
</reference>
<name>A0ABV9K9E8_9PORP</name>
<evidence type="ECO:0000256" key="6">
    <source>
        <dbReference type="ARBA" id="ARBA00023239"/>
    </source>
</evidence>